<dbReference type="RefSeq" id="WP_379234529.1">
    <property type="nucleotide sequence ID" value="NZ_JBHSTE010000003.1"/>
</dbReference>
<organism evidence="9 10">
    <name type="scientific">Paenibacillus septentrionalis</name>
    <dbReference type="NCBI Taxonomy" id="429342"/>
    <lineage>
        <taxon>Bacteria</taxon>
        <taxon>Bacillati</taxon>
        <taxon>Bacillota</taxon>
        <taxon>Bacilli</taxon>
        <taxon>Bacillales</taxon>
        <taxon>Paenibacillaceae</taxon>
        <taxon>Paenibacillus</taxon>
    </lineage>
</organism>
<evidence type="ECO:0000256" key="4">
    <source>
        <dbReference type="ARBA" id="ARBA00022692"/>
    </source>
</evidence>
<comment type="subcellular location">
    <subcellularLocation>
        <location evidence="1 7">Cell membrane</location>
        <topology evidence="1 7">Multi-pass membrane protein</topology>
    </subcellularLocation>
</comment>
<evidence type="ECO:0000256" key="5">
    <source>
        <dbReference type="ARBA" id="ARBA00022989"/>
    </source>
</evidence>
<evidence type="ECO:0000313" key="10">
    <source>
        <dbReference type="Proteomes" id="UP001596233"/>
    </source>
</evidence>
<reference evidence="10" key="1">
    <citation type="journal article" date="2019" name="Int. J. Syst. Evol. Microbiol.">
        <title>The Global Catalogue of Microorganisms (GCM) 10K type strain sequencing project: providing services to taxonomists for standard genome sequencing and annotation.</title>
        <authorList>
            <consortium name="The Broad Institute Genomics Platform"/>
            <consortium name="The Broad Institute Genome Sequencing Center for Infectious Disease"/>
            <person name="Wu L."/>
            <person name="Ma J."/>
        </authorList>
    </citation>
    <scope>NUCLEOTIDE SEQUENCE [LARGE SCALE GENOMIC DNA]</scope>
    <source>
        <strain evidence="10">PCU 280</strain>
    </source>
</reference>
<dbReference type="SUPFAM" id="SSF161098">
    <property type="entry name" value="MetI-like"/>
    <property type="match status" value="1"/>
</dbReference>
<feature type="transmembrane region" description="Helical" evidence="7">
    <location>
        <begin position="91"/>
        <end position="117"/>
    </location>
</feature>
<gene>
    <name evidence="9" type="ORF">ACFP56_11535</name>
</gene>
<comment type="similarity">
    <text evidence="7">Belongs to the binding-protein-dependent transport system permease family.</text>
</comment>
<feature type="transmembrane region" description="Helical" evidence="7">
    <location>
        <begin position="64"/>
        <end position="84"/>
    </location>
</feature>
<protein>
    <submittedName>
        <fullName evidence="9">ABC transporter permease</fullName>
    </submittedName>
</protein>
<accession>A0ABW1V5N0</accession>
<dbReference type="EMBL" id="JBHSTE010000003">
    <property type="protein sequence ID" value="MFC6333258.1"/>
    <property type="molecule type" value="Genomic_DNA"/>
</dbReference>
<keyword evidence="6 7" id="KW-0472">Membrane</keyword>
<keyword evidence="5 7" id="KW-1133">Transmembrane helix</keyword>
<feature type="domain" description="ABC transmembrane type-1" evidence="8">
    <location>
        <begin position="57"/>
        <end position="241"/>
    </location>
</feature>
<evidence type="ECO:0000256" key="2">
    <source>
        <dbReference type="ARBA" id="ARBA00022448"/>
    </source>
</evidence>
<dbReference type="PANTHER" id="PTHR30151">
    <property type="entry name" value="ALKANE SULFONATE ABC TRANSPORTER-RELATED, MEMBRANE SUBUNIT"/>
    <property type="match status" value="1"/>
</dbReference>
<keyword evidence="4 7" id="KW-0812">Transmembrane</keyword>
<feature type="transmembrane region" description="Helical" evidence="7">
    <location>
        <begin position="123"/>
        <end position="142"/>
    </location>
</feature>
<dbReference type="InterPro" id="IPR035906">
    <property type="entry name" value="MetI-like_sf"/>
</dbReference>
<keyword evidence="10" id="KW-1185">Reference proteome</keyword>
<name>A0ABW1V5N0_9BACL</name>
<dbReference type="PANTHER" id="PTHR30151:SF20">
    <property type="entry name" value="ABC TRANSPORTER PERMEASE PROTEIN HI_0355-RELATED"/>
    <property type="match status" value="1"/>
</dbReference>
<evidence type="ECO:0000313" key="9">
    <source>
        <dbReference type="EMBL" id="MFC6333258.1"/>
    </source>
</evidence>
<dbReference type="InterPro" id="IPR000515">
    <property type="entry name" value="MetI-like"/>
</dbReference>
<evidence type="ECO:0000259" key="8">
    <source>
        <dbReference type="PROSITE" id="PS50928"/>
    </source>
</evidence>
<feature type="transmembrane region" description="Helical" evidence="7">
    <location>
        <begin position="217"/>
        <end position="237"/>
    </location>
</feature>
<dbReference type="Pfam" id="PF00528">
    <property type="entry name" value="BPD_transp_1"/>
    <property type="match status" value="1"/>
</dbReference>
<keyword evidence="2 7" id="KW-0813">Transport</keyword>
<sequence length="255" mass="28047">MSNRMTRSLSVIVTLIGLIALWQLLCFVLDIPKYLLPTPTDILQRIVVDWAMLVRHSGVTLVEIFAGFGLSVIIGIPFAIVVVYSKYFSQAFFPILIGLQCIPMVSLAPLLIVWFGFGMLSKVLIAFLISFFPILVNTIAGLKSMEKDMFMLSQSLRANAMQVFLYFRLPKALPSIFAGFKVGITLAVVGAVVAEFVSSERGLGYLQLIASSQLDVTLQFCVIVALAVIGLGLYNLVSLIERISIPWYKASRGGE</sequence>
<dbReference type="CDD" id="cd06261">
    <property type="entry name" value="TM_PBP2"/>
    <property type="match status" value="1"/>
</dbReference>
<dbReference type="Proteomes" id="UP001596233">
    <property type="component" value="Unassembled WGS sequence"/>
</dbReference>
<evidence type="ECO:0000256" key="1">
    <source>
        <dbReference type="ARBA" id="ARBA00004651"/>
    </source>
</evidence>
<evidence type="ECO:0000256" key="3">
    <source>
        <dbReference type="ARBA" id="ARBA00022475"/>
    </source>
</evidence>
<dbReference type="Gene3D" id="1.10.3720.10">
    <property type="entry name" value="MetI-like"/>
    <property type="match status" value="1"/>
</dbReference>
<proteinExistence type="inferred from homology"/>
<keyword evidence="3" id="KW-1003">Cell membrane</keyword>
<feature type="transmembrane region" description="Helical" evidence="7">
    <location>
        <begin position="176"/>
        <end position="197"/>
    </location>
</feature>
<dbReference type="PROSITE" id="PS50928">
    <property type="entry name" value="ABC_TM1"/>
    <property type="match status" value="1"/>
</dbReference>
<evidence type="ECO:0000256" key="7">
    <source>
        <dbReference type="RuleBase" id="RU363032"/>
    </source>
</evidence>
<comment type="caution">
    <text evidence="9">The sequence shown here is derived from an EMBL/GenBank/DDBJ whole genome shotgun (WGS) entry which is preliminary data.</text>
</comment>
<evidence type="ECO:0000256" key="6">
    <source>
        <dbReference type="ARBA" id="ARBA00023136"/>
    </source>
</evidence>